<name>A0A1I4UFS1_9FLAO</name>
<dbReference type="PANTHER" id="PTHR30605:SF0">
    <property type="entry name" value="ANHYDRO-N-ACETYLMURAMIC ACID KINASE"/>
    <property type="match status" value="1"/>
</dbReference>
<dbReference type="Proteomes" id="UP000199149">
    <property type="component" value="Unassembled WGS sequence"/>
</dbReference>
<dbReference type="NCBIfam" id="NF007144">
    <property type="entry name" value="PRK09585.2-3"/>
    <property type="match status" value="1"/>
</dbReference>
<keyword evidence="2" id="KW-1185">Reference proteome</keyword>
<dbReference type="GO" id="GO:0005524">
    <property type="term" value="F:ATP binding"/>
    <property type="evidence" value="ECO:0007669"/>
    <property type="project" value="InterPro"/>
</dbReference>
<proteinExistence type="predicted"/>
<evidence type="ECO:0000313" key="2">
    <source>
        <dbReference type="Proteomes" id="UP000199149"/>
    </source>
</evidence>
<dbReference type="GO" id="GO:0006040">
    <property type="term" value="P:amino sugar metabolic process"/>
    <property type="evidence" value="ECO:0007669"/>
    <property type="project" value="InterPro"/>
</dbReference>
<dbReference type="InterPro" id="IPR005338">
    <property type="entry name" value="Anhydro_N_Ac-Mur_kinase"/>
</dbReference>
<gene>
    <name evidence="1" type="ORF">SAMN05421738_103217</name>
</gene>
<dbReference type="AlphaFoldDB" id="A0A1I4UFS1"/>
<dbReference type="GO" id="GO:0009254">
    <property type="term" value="P:peptidoglycan turnover"/>
    <property type="evidence" value="ECO:0007669"/>
    <property type="project" value="InterPro"/>
</dbReference>
<dbReference type="GO" id="GO:0016301">
    <property type="term" value="F:kinase activity"/>
    <property type="evidence" value="ECO:0007669"/>
    <property type="project" value="UniProtKB-KW"/>
</dbReference>
<reference evidence="2" key="1">
    <citation type="submission" date="2016-10" db="EMBL/GenBank/DDBJ databases">
        <authorList>
            <person name="Varghese N."/>
            <person name="Submissions S."/>
        </authorList>
    </citation>
    <scope>NUCLEOTIDE SEQUENCE [LARGE SCALE GENOMIC DNA]</scope>
    <source>
        <strain evidence="2">XJ109</strain>
    </source>
</reference>
<protein>
    <submittedName>
        <fullName evidence="1">Anhydro-N-acetylmuramic acid kinase</fullName>
    </submittedName>
</protein>
<sequence length="353" mass="39784">MKNSTFCIGLMSGTSLDGLDICYVHFDDAQSFEILEAETIDYQPALKNKLQNAYEFSAMDLCEFDINFGYYLGEQVNLFMKKYKINQVDFVASHGQTIFHQPQNNFTLQIGNGAAIAAKCNQKVICDFRTQDVVLGGQGAPLVPIGDELLFNQYDACLNLGGFSNISMNRNGKRIAFDICPINIVLNHYAKQLGFDYDKNGELATKGSVNLDLVNQLNELQYYKDYFPKSLGFEWVENQFLTIVDNYKISIEDKLRSCIAHFVFQINTIVQKYDINNMLITGGGVRNIFFMNCLQENSSVEIIIPTDNLIDFKEALIFAFLGFRRANNQINCLASVTGAISDHSSGIIYEPFS</sequence>
<dbReference type="EMBL" id="FOUZ01000003">
    <property type="protein sequence ID" value="SFM87563.1"/>
    <property type="molecule type" value="Genomic_DNA"/>
</dbReference>
<dbReference type="SUPFAM" id="SSF53067">
    <property type="entry name" value="Actin-like ATPase domain"/>
    <property type="match status" value="1"/>
</dbReference>
<evidence type="ECO:0000313" key="1">
    <source>
        <dbReference type="EMBL" id="SFM87563.1"/>
    </source>
</evidence>
<dbReference type="Pfam" id="PF03702">
    <property type="entry name" value="AnmK"/>
    <property type="match status" value="1"/>
</dbReference>
<dbReference type="OrthoDB" id="9763949at2"/>
<dbReference type="PANTHER" id="PTHR30605">
    <property type="entry name" value="ANHYDRO-N-ACETYLMURAMIC ACID KINASE"/>
    <property type="match status" value="1"/>
</dbReference>
<accession>A0A1I4UFS1</accession>
<dbReference type="GO" id="GO:0016773">
    <property type="term" value="F:phosphotransferase activity, alcohol group as acceptor"/>
    <property type="evidence" value="ECO:0007669"/>
    <property type="project" value="InterPro"/>
</dbReference>
<organism evidence="1 2">
    <name type="scientific">Algoriella xinjiangensis</name>
    <dbReference type="NCBI Taxonomy" id="684065"/>
    <lineage>
        <taxon>Bacteria</taxon>
        <taxon>Pseudomonadati</taxon>
        <taxon>Bacteroidota</taxon>
        <taxon>Flavobacteriia</taxon>
        <taxon>Flavobacteriales</taxon>
        <taxon>Weeksellaceae</taxon>
        <taxon>Algoriella</taxon>
    </lineage>
</organism>
<dbReference type="STRING" id="684065.SAMN05421738_103217"/>
<dbReference type="RefSeq" id="WP_092906870.1">
    <property type="nucleotide sequence ID" value="NZ_FOUZ01000003.1"/>
</dbReference>
<keyword evidence="1" id="KW-0418">Kinase</keyword>
<dbReference type="InterPro" id="IPR043129">
    <property type="entry name" value="ATPase_NBD"/>
</dbReference>
<keyword evidence="1" id="KW-0808">Transferase</keyword>
<dbReference type="Gene3D" id="3.30.420.40">
    <property type="match status" value="2"/>
</dbReference>